<name>A0AAD6NGL6_DREDA</name>
<gene>
    <name evidence="1" type="ORF">Dda_9322</name>
</gene>
<accession>A0AAD6NGL6</accession>
<evidence type="ECO:0000313" key="1">
    <source>
        <dbReference type="EMBL" id="KAJ6255863.1"/>
    </source>
</evidence>
<evidence type="ECO:0000313" key="2">
    <source>
        <dbReference type="Proteomes" id="UP001221413"/>
    </source>
</evidence>
<keyword evidence="2" id="KW-1185">Reference proteome</keyword>
<dbReference type="Proteomes" id="UP001221413">
    <property type="component" value="Unassembled WGS sequence"/>
</dbReference>
<dbReference type="EMBL" id="JAQGDS010000017">
    <property type="protein sequence ID" value="KAJ6255863.1"/>
    <property type="molecule type" value="Genomic_DNA"/>
</dbReference>
<sequence>MTFFKTNNHHLTAITTADIRFNFHYDSRPGNVLTKTLRFFPWFVFHGSSTVPRRTFLEKP</sequence>
<protein>
    <submittedName>
        <fullName evidence="1">Uncharacterized protein</fullName>
    </submittedName>
</protein>
<proteinExistence type="predicted"/>
<organism evidence="1 2">
    <name type="scientific">Drechslerella dactyloides</name>
    <name type="common">Nematode-trapping fungus</name>
    <name type="synonym">Arthrobotrys dactyloides</name>
    <dbReference type="NCBI Taxonomy" id="74499"/>
    <lineage>
        <taxon>Eukaryota</taxon>
        <taxon>Fungi</taxon>
        <taxon>Dikarya</taxon>
        <taxon>Ascomycota</taxon>
        <taxon>Pezizomycotina</taxon>
        <taxon>Orbiliomycetes</taxon>
        <taxon>Orbiliales</taxon>
        <taxon>Orbiliaceae</taxon>
        <taxon>Drechslerella</taxon>
    </lineage>
</organism>
<comment type="caution">
    <text evidence="1">The sequence shown here is derived from an EMBL/GenBank/DDBJ whole genome shotgun (WGS) entry which is preliminary data.</text>
</comment>
<reference evidence="1" key="1">
    <citation type="submission" date="2023-01" db="EMBL/GenBank/DDBJ databases">
        <title>The chitinases involved in constricting ring structure development in the nematode-trapping fungus Drechslerella dactyloides.</title>
        <authorList>
            <person name="Wang R."/>
            <person name="Zhang L."/>
            <person name="Tang P."/>
            <person name="Li S."/>
            <person name="Liang L."/>
        </authorList>
    </citation>
    <scope>NUCLEOTIDE SEQUENCE</scope>
    <source>
        <strain evidence="1">YMF1.00031</strain>
    </source>
</reference>
<dbReference type="AlphaFoldDB" id="A0AAD6NGL6"/>